<evidence type="ECO:0000256" key="1">
    <source>
        <dbReference type="SAM" id="SignalP"/>
    </source>
</evidence>
<evidence type="ECO:0000313" key="2">
    <source>
        <dbReference type="EMBL" id="ABR65072.1"/>
    </source>
</evidence>
<keyword evidence="1" id="KW-0732">Signal</keyword>
<organism evidence="2 3">
    <name type="scientific">Sinorhizobium medicae (strain WSM419)</name>
    <name type="common">Ensifer medicae</name>
    <dbReference type="NCBI Taxonomy" id="366394"/>
    <lineage>
        <taxon>Bacteria</taxon>
        <taxon>Pseudomonadati</taxon>
        <taxon>Pseudomonadota</taxon>
        <taxon>Alphaproteobacteria</taxon>
        <taxon>Hyphomicrobiales</taxon>
        <taxon>Rhizobiaceae</taxon>
        <taxon>Sinorhizobium/Ensifer group</taxon>
        <taxon>Sinorhizobium</taxon>
    </lineage>
</organism>
<reference evidence="2 3" key="2">
    <citation type="journal article" date="2010" name="Stand. Genomic Sci.">
        <title>Complete genome sequence of the Medicago microsymbiont Ensifer (Sinorhizobium) medicae strain WSM419.</title>
        <authorList>
            <person name="Reeve W."/>
            <person name="Chain P."/>
            <person name="O'Hara G."/>
            <person name="Ardley J."/>
            <person name="Nandesena K."/>
            <person name="Brau L."/>
            <person name="Tiwari R."/>
            <person name="Malfatti S."/>
            <person name="Kiss H."/>
            <person name="Lapidus A."/>
            <person name="Copeland A."/>
            <person name="Nolan M."/>
            <person name="Land M."/>
            <person name="Hauser L."/>
            <person name="Chang Y.J."/>
            <person name="Ivanova N."/>
            <person name="Mavromatis K."/>
            <person name="Markowitz V."/>
            <person name="Kyrpides N."/>
            <person name="Gollagher M."/>
            <person name="Yates R."/>
            <person name="Dilworth M."/>
            <person name="Howieson J."/>
        </authorList>
    </citation>
    <scope>NUCLEOTIDE SEQUENCE [LARGE SCALE GENOMIC DNA]</scope>
    <source>
        <strain evidence="2 3">WSM419</strain>
        <plasmid evidence="3">Plasmid pSMED03</plasmid>
    </source>
</reference>
<name>A6UN42_SINMW</name>
<keyword evidence="2" id="KW-0614">Plasmid</keyword>
<dbReference type="RefSeq" id="WP_011971006.1">
    <property type="nucleotide sequence ID" value="NC_009622.1"/>
</dbReference>
<protein>
    <recommendedName>
        <fullName evidence="4">Peptidase M48 domain-containing protein</fullName>
    </recommendedName>
</protein>
<gene>
    <name evidence="2" type="ordered locus">Smed_6524</name>
</gene>
<dbReference type="EMBL" id="CP000741">
    <property type="protein sequence ID" value="ABR65072.1"/>
    <property type="molecule type" value="Genomic_DNA"/>
</dbReference>
<proteinExistence type="predicted"/>
<feature type="signal peptide" evidence="1">
    <location>
        <begin position="1"/>
        <end position="23"/>
    </location>
</feature>
<feature type="chain" id="PRO_5002701263" description="Peptidase M48 domain-containing protein" evidence="1">
    <location>
        <begin position="24"/>
        <end position="306"/>
    </location>
</feature>
<dbReference type="Proteomes" id="UP000001108">
    <property type="component" value="Plasmid pSMED03"/>
</dbReference>
<evidence type="ECO:0008006" key="4">
    <source>
        <dbReference type="Google" id="ProtNLM"/>
    </source>
</evidence>
<dbReference type="AlphaFoldDB" id="A6UN42"/>
<evidence type="ECO:0000313" key="3">
    <source>
        <dbReference type="Proteomes" id="UP000001108"/>
    </source>
</evidence>
<sequence length="306" mass="33714">MGGQIRRLLAAIVFTGAAGPAVADVADVKICLEEHARGQIAGTAQVSESVPDAEELLRTVGSFFGMERDISILSCGIVEKVESWAASSQDITQELRAAGVPPGRYVVYNPVWIREVIGNDRDQAIFVFGHEFGHFVRGHFFERKEIARDRKELEADRFGGCATGRMGSNWSSINNLMLRIRPKAGDGFYPSATDSITSVKEGFEACGGSAVQMCRSPENGVESWGYEVKIDKESNWRGGGGSQPGYCAEAASELRQKYTNRSEFEVITSNERTRDTCSPFRCIEYKYFCTIMVKGDPVYLEAPCKN</sequence>
<reference evidence="3" key="1">
    <citation type="submission" date="2007-06" db="EMBL/GenBank/DDBJ databases">
        <title>Complete sequence of Sinorhizobium medicae WSM419 plasmid pSMED03.</title>
        <authorList>
            <consortium name="US DOE Joint Genome Institute"/>
            <person name="Copeland A."/>
            <person name="Lucas S."/>
            <person name="Lapidus A."/>
            <person name="Barry K."/>
            <person name="Glavina del Rio T."/>
            <person name="Dalin E."/>
            <person name="Tice H."/>
            <person name="Pitluck S."/>
            <person name="Chain P."/>
            <person name="Malfatti S."/>
            <person name="Shin M."/>
            <person name="Vergez L."/>
            <person name="Schmutz J."/>
            <person name="Larimer F."/>
            <person name="Land M."/>
            <person name="Hauser L."/>
            <person name="Kyrpides N."/>
            <person name="Mikhailova N."/>
            <person name="Reeve W.G."/>
            <person name="Richardson P."/>
        </authorList>
    </citation>
    <scope>NUCLEOTIDE SEQUENCE [LARGE SCALE GENOMIC DNA]</scope>
    <source>
        <strain evidence="3">WSM419</strain>
        <plasmid evidence="3">Plasmid pSMED03</plasmid>
    </source>
</reference>
<dbReference type="KEGG" id="smd:Smed_6524"/>
<accession>A6UN42</accession>
<dbReference type="HOGENOM" id="CLU_908810_0_0_5"/>
<geneLocation type="plasmid" evidence="2 3">
    <name>pSMED03</name>
</geneLocation>
<dbReference type="OrthoDB" id="7338723at2"/>